<dbReference type="GeneID" id="9942628"/>
<keyword evidence="2" id="KW-1185">Reference proteome</keyword>
<evidence type="ECO:0000313" key="2">
    <source>
        <dbReference type="Proteomes" id="UP000095285"/>
    </source>
</evidence>
<sequence length="132" mass="15148">MAACTSSGVVLLRVSSSIYSVVRNLLRPRRNIPFRGIYRTEGDLVRKDDLLVCQHKMNFHPGLNVHLKRDRSGQLLLKAMTDGHVVITQEKINPDFSIPEMLAYESMEEVYKLTFNVLPLDMSQSFRLLNEI</sequence>
<dbReference type="OMA" id="VCQHKMN"/>
<dbReference type="AlphaFoldDB" id="A0A1I7VMS8"/>
<dbReference type="CTD" id="9942628"/>
<accession>A0A1S0U0I4</accession>
<reference evidence="3" key="2">
    <citation type="submission" date="2016-11" db="UniProtKB">
        <authorList>
            <consortium name="WormBaseParasite"/>
        </authorList>
    </citation>
    <scope>IDENTIFICATION</scope>
</reference>
<name>A0A1I7VMS8_LOALO</name>
<dbReference type="Proteomes" id="UP000095285">
    <property type="component" value="Unassembled WGS sequence"/>
</dbReference>
<dbReference type="GO" id="GO:0005840">
    <property type="term" value="C:ribosome"/>
    <property type="evidence" value="ECO:0007669"/>
    <property type="project" value="InterPro"/>
</dbReference>
<dbReference type="STRING" id="7209.A0A1I7VMS8"/>
<dbReference type="eggNOG" id="KOG3550">
    <property type="taxonomic scope" value="Eukaryota"/>
</dbReference>
<dbReference type="Pfam" id="PF01016">
    <property type="entry name" value="Ribosomal_L27"/>
    <property type="match status" value="1"/>
</dbReference>
<dbReference type="SUPFAM" id="SSF110324">
    <property type="entry name" value="Ribosomal L27 protein-like"/>
    <property type="match status" value="1"/>
</dbReference>
<dbReference type="KEGG" id="loa:LOAG_05220"/>
<proteinExistence type="predicted"/>
<gene>
    <name evidence="1 3" type="ORF">LOAG_05220</name>
</gene>
<reference evidence="1 2" key="1">
    <citation type="submission" date="2012-04" db="EMBL/GenBank/DDBJ databases">
        <title>The Genome Sequence of Loa loa.</title>
        <authorList>
            <consortium name="The Broad Institute Genome Sequencing Platform"/>
            <consortium name="Broad Institute Genome Sequencing Center for Infectious Disease"/>
            <person name="Nutman T.B."/>
            <person name="Fink D.L."/>
            <person name="Russ C."/>
            <person name="Young S."/>
            <person name="Zeng Q."/>
            <person name="Gargeya S."/>
            <person name="Alvarado L."/>
            <person name="Berlin A."/>
            <person name="Chapman S.B."/>
            <person name="Chen Z."/>
            <person name="Freedman E."/>
            <person name="Gellesch M."/>
            <person name="Goldberg J."/>
            <person name="Griggs A."/>
            <person name="Gujja S."/>
            <person name="Heilman E.R."/>
            <person name="Heiman D."/>
            <person name="Howarth C."/>
            <person name="Mehta T."/>
            <person name="Neiman D."/>
            <person name="Pearson M."/>
            <person name="Roberts A."/>
            <person name="Saif S."/>
            <person name="Shea T."/>
            <person name="Shenoy N."/>
            <person name="Sisk P."/>
            <person name="Stolte C."/>
            <person name="Sykes S."/>
            <person name="White J."/>
            <person name="Yandava C."/>
            <person name="Haas B."/>
            <person name="Henn M.R."/>
            <person name="Nusbaum C."/>
            <person name="Birren B."/>
        </authorList>
    </citation>
    <scope>NUCLEOTIDE SEQUENCE [LARGE SCALE GENOMIC DNA]</scope>
</reference>
<dbReference type="GO" id="GO:0006412">
    <property type="term" value="P:translation"/>
    <property type="evidence" value="ECO:0007669"/>
    <property type="project" value="InterPro"/>
</dbReference>
<dbReference type="InterPro" id="IPR001684">
    <property type="entry name" value="Ribosomal_bL27"/>
</dbReference>
<dbReference type="WBParaSite" id="EN70_430">
    <property type="protein sequence ID" value="EN70_430"/>
    <property type="gene ID" value="EN70_430"/>
</dbReference>
<organism evidence="2 3">
    <name type="scientific">Loa loa</name>
    <name type="common">Eye worm</name>
    <name type="synonym">Filaria loa</name>
    <dbReference type="NCBI Taxonomy" id="7209"/>
    <lineage>
        <taxon>Eukaryota</taxon>
        <taxon>Metazoa</taxon>
        <taxon>Ecdysozoa</taxon>
        <taxon>Nematoda</taxon>
        <taxon>Chromadorea</taxon>
        <taxon>Rhabditida</taxon>
        <taxon>Spirurina</taxon>
        <taxon>Spiruromorpha</taxon>
        <taxon>Filarioidea</taxon>
        <taxon>Onchocercidae</taxon>
        <taxon>Loa</taxon>
    </lineage>
</organism>
<dbReference type="Gene3D" id="2.40.50.100">
    <property type="match status" value="1"/>
</dbReference>
<evidence type="ECO:0000313" key="1">
    <source>
        <dbReference type="EMBL" id="EFO23263.1"/>
    </source>
</evidence>
<evidence type="ECO:0000313" key="3">
    <source>
        <dbReference type="WBParaSite" id="EN70_430"/>
    </source>
</evidence>
<dbReference type="EMBL" id="JH712075">
    <property type="protein sequence ID" value="EFO23263.1"/>
    <property type="molecule type" value="Genomic_DNA"/>
</dbReference>
<dbReference type="OrthoDB" id="1867012at2759"/>
<accession>A0A1I7VMS8</accession>
<dbReference type="InParanoid" id="A0A1I7VMS8"/>
<dbReference type="RefSeq" id="XP_003140805.1">
    <property type="nucleotide sequence ID" value="XM_003140757.2"/>
</dbReference>
<dbReference type="GO" id="GO:0003735">
    <property type="term" value="F:structural constituent of ribosome"/>
    <property type="evidence" value="ECO:0007669"/>
    <property type="project" value="InterPro"/>
</dbReference>
<protein>
    <submittedName>
        <fullName evidence="1 3">LIN-7 protein</fullName>
    </submittedName>
</protein>
<dbReference type="FunCoup" id="A0A1I7VMS8">
    <property type="interactions" value="183"/>
</dbReference>